<dbReference type="PROSITE" id="PS51522">
    <property type="entry name" value="ZF_NANOS"/>
    <property type="match status" value="1"/>
</dbReference>
<dbReference type="AlphaFoldDB" id="A0A6C0AVN8"/>
<feature type="domain" description="Nanos-type" evidence="2">
    <location>
        <begin position="33"/>
        <end position="87"/>
    </location>
</feature>
<dbReference type="InterPro" id="IPR038129">
    <property type="entry name" value="Nanos_sf"/>
</dbReference>
<proteinExistence type="predicted"/>
<evidence type="ECO:0000256" key="1">
    <source>
        <dbReference type="SAM" id="MobiDB-lite"/>
    </source>
</evidence>
<feature type="compositionally biased region" description="Low complexity" evidence="1">
    <location>
        <begin position="1"/>
        <end position="22"/>
    </location>
</feature>
<dbReference type="InterPro" id="IPR024161">
    <property type="entry name" value="Znf_nanos-typ"/>
</dbReference>
<name>A0A6C0AVN8_9ZZZZ</name>
<organism evidence="3">
    <name type="scientific">viral metagenome</name>
    <dbReference type="NCBI Taxonomy" id="1070528"/>
    <lineage>
        <taxon>unclassified sequences</taxon>
        <taxon>metagenomes</taxon>
        <taxon>organismal metagenomes</taxon>
    </lineage>
</organism>
<feature type="region of interest" description="Disordered" evidence="1">
    <location>
        <begin position="265"/>
        <end position="305"/>
    </location>
</feature>
<accession>A0A6C0AVN8</accession>
<feature type="region of interest" description="Disordered" evidence="1">
    <location>
        <begin position="95"/>
        <end position="177"/>
    </location>
</feature>
<evidence type="ECO:0000313" key="3">
    <source>
        <dbReference type="EMBL" id="QHS83430.1"/>
    </source>
</evidence>
<dbReference type="EMBL" id="MN738755">
    <property type="protein sequence ID" value="QHS83430.1"/>
    <property type="molecule type" value="Genomic_DNA"/>
</dbReference>
<reference evidence="3" key="1">
    <citation type="journal article" date="2020" name="Nature">
        <title>Giant virus diversity and host interactions through global metagenomics.</title>
        <authorList>
            <person name="Schulz F."/>
            <person name="Roux S."/>
            <person name="Paez-Espino D."/>
            <person name="Jungbluth S."/>
            <person name="Walsh D.A."/>
            <person name="Denef V.J."/>
            <person name="McMahon K.D."/>
            <person name="Konstantinidis K.T."/>
            <person name="Eloe-Fadrosh E.A."/>
            <person name="Kyrpides N.C."/>
            <person name="Woyke T."/>
        </authorList>
    </citation>
    <scope>NUCLEOTIDE SEQUENCE</scope>
    <source>
        <strain evidence="3">GVMAG-S-ERX555943-30</strain>
    </source>
</reference>
<dbReference type="Pfam" id="PF05741">
    <property type="entry name" value="zf-nanos"/>
    <property type="match status" value="1"/>
</dbReference>
<protein>
    <recommendedName>
        <fullName evidence="2">Nanos-type domain-containing protein</fullName>
    </recommendedName>
</protein>
<feature type="region of interest" description="Disordered" evidence="1">
    <location>
        <begin position="1"/>
        <end position="27"/>
    </location>
</feature>
<feature type="compositionally biased region" description="Pro residues" evidence="1">
    <location>
        <begin position="163"/>
        <end position="172"/>
    </location>
</feature>
<dbReference type="Gene3D" id="4.10.60.30">
    <property type="entry name" value="Nanos, RNA-binding domain"/>
    <property type="match status" value="1"/>
</dbReference>
<feature type="compositionally biased region" description="Low complexity" evidence="1">
    <location>
        <begin position="142"/>
        <end position="153"/>
    </location>
</feature>
<evidence type="ECO:0000259" key="2">
    <source>
        <dbReference type="PROSITE" id="PS51522"/>
    </source>
</evidence>
<feature type="compositionally biased region" description="Low complexity" evidence="1">
    <location>
        <begin position="98"/>
        <end position="116"/>
    </location>
</feature>
<sequence>MSQNNAPSNNTNRSSNRTNGKNAKNDRRKRFPYCGVCFKAGKDKSVYTSHWTRENSNPDSPIVCPLILSTVCGYCKETGHSIKYCEKRIRKNNRNLDNTSVSSSSTNPPSISKNSSRASLTSIDSSSHDNYNRKPRNRNRNRQNNNNNNNNNNHIPKDTLLATPPPTPPQPPSKWVSAVQDGDAMISVPPLPIKTNKLGTFDSNGRKVLDEWVSPTNSTLKDDSCAPIMPLPPTPTEIENHIQQYSRKRIQNWADCDSDYDSDYTPISMSDLNDVSPYHIPSSSSVSSANDDDFDPEYESYLLEV</sequence>